<protein>
    <submittedName>
        <fullName evidence="1">Uncharacterized protein</fullName>
    </submittedName>
</protein>
<comment type="caution">
    <text evidence="1">The sequence shown here is derived from an EMBL/GenBank/DDBJ whole genome shotgun (WGS) entry which is preliminary data.</text>
</comment>
<gene>
    <name evidence="1" type="ORF">ElyMa_000464200</name>
</gene>
<accession>A0AAV4FU29</accession>
<reference evidence="1 2" key="1">
    <citation type="journal article" date="2021" name="Elife">
        <title>Chloroplast acquisition without the gene transfer in kleptoplastic sea slugs, Plakobranchus ocellatus.</title>
        <authorList>
            <person name="Maeda T."/>
            <person name="Takahashi S."/>
            <person name="Yoshida T."/>
            <person name="Shimamura S."/>
            <person name="Takaki Y."/>
            <person name="Nagai Y."/>
            <person name="Toyoda A."/>
            <person name="Suzuki Y."/>
            <person name="Arimoto A."/>
            <person name="Ishii H."/>
            <person name="Satoh N."/>
            <person name="Nishiyama T."/>
            <person name="Hasebe M."/>
            <person name="Maruyama T."/>
            <person name="Minagawa J."/>
            <person name="Obokata J."/>
            <person name="Shigenobu S."/>
        </authorList>
    </citation>
    <scope>NUCLEOTIDE SEQUENCE [LARGE SCALE GENOMIC DNA]</scope>
</reference>
<evidence type="ECO:0000313" key="1">
    <source>
        <dbReference type="EMBL" id="GFR75755.1"/>
    </source>
</evidence>
<evidence type="ECO:0000313" key="2">
    <source>
        <dbReference type="Proteomes" id="UP000762676"/>
    </source>
</evidence>
<sequence length="154" mass="17961">MKCRRLCCCCNCCCCCSSCCRSRDKDCKDPGSRPELLPPYTSVYFRRRIRKLSRPKRMLMEMKLEKFKADFEKDSSPHTFEIANHALRASEEASERLYSGRDSGEGVKKRGWTSWPFIGTNRTVARIQRKVFGPSTDIDFVLKKKEVRDLFHMS</sequence>
<dbReference type="Proteomes" id="UP000762676">
    <property type="component" value="Unassembled WGS sequence"/>
</dbReference>
<organism evidence="1 2">
    <name type="scientific">Elysia marginata</name>
    <dbReference type="NCBI Taxonomy" id="1093978"/>
    <lineage>
        <taxon>Eukaryota</taxon>
        <taxon>Metazoa</taxon>
        <taxon>Spiralia</taxon>
        <taxon>Lophotrochozoa</taxon>
        <taxon>Mollusca</taxon>
        <taxon>Gastropoda</taxon>
        <taxon>Heterobranchia</taxon>
        <taxon>Euthyneura</taxon>
        <taxon>Panpulmonata</taxon>
        <taxon>Sacoglossa</taxon>
        <taxon>Placobranchoidea</taxon>
        <taxon>Plakobranchidae</taxon>
        <taxon>Elysia</taxon>
    </lineage>
</organism>
<dbReference type="EMBL" id="BMAT01000906">
    <property type="protein sequence ID" value="GFR75755.1"/>
    <property type="molecule type" value="Genomic_DNA"/>
</dbReference>
<proteinExistence type="predicted"/>
<name>A0AAV4FU29_9GAST</name>
<dbReference type="AlphaFoldDB" id="A0AAV4FU29"/>
<keyword evidence="2" id="KW-1185">Reference proteome</keyword>